<feature type="region of interest" description="Disordered" evidence="1">
    <location>
        <begin position="42"/>
        <end position="113"/>
    </location>
</feature>
<dbReference type="EMBL" id="JASBNA010000005">
    <property type="protein sequence ID" value="KAK7691705.1"/>
    <property type="molecule type" value="Genomic_DNA"/>
</dbReference>
<proteinExistence type="predicted"/>
<evidence type="ECO:0000313" key="2">
    <source>
        <dbReference type="EMBL" id="KAK7691705.1"/>
    </source>
</evidence>
<dbReference type="AlphaFoldDB" id="A0AAW0GR55"/>
<accession>A0AAW0GR55</accession>
<evidence type="ECO:0000256" key="1">
    <source>
        <dbReference type="SAM" id="MobiDB-lite"/>
    </source>
</evidence>
<name>A0AAW0GR55_9APHY</name>
<comment type="caution">
    <text evidence="2">The sequence shown here is derived from an EMBL/GenBank/DDBJ whole genome shotgun (WGS) entry which is preliminary data.</text>
</comment>
<protein>
    <submittedName>
        <fullName evidence="2">Uncharacterized protein</fullName>
    </submittedName>
</protein>
<sequence>MPARPISKPVLPVELQGLDLEDCTDEQLALLSQHRAAVKAWKVEEERRKAEEVRKAAEQKWREEEVAKKKAEEARKEEARRKAEEERKKTMVRGKQPEKRPAPEDAEGSRKRAHAALVPGNVVITITLTVVESL</sequence>
<reference evidence="2 3" key="1">
    <citation type="submission" date="2022-09" db="EMBL/GenBank/DDBJ databases">
        <authorList>
            <person name="Palmer J.M."/>
        </authorList>
    </citation>
    <scope>NUCLEOTIDE SEQUENCE [LARGE SCALE GENOMIC DNA]</scope>
    <source>
        <strain evidence="2 3">DSM 7382</strain>
    </source>
</reference>
<keyword evidence="3" id="KW-1185">Reference proteome</keyword>
<feature type="compositionally biased region" description="Basic and acidic residues" evidence="1">
    <location>
        <begin position="42"/>
        <end position="110"/>
    </location>
</feature>
<dbReference type="Proteomes" id="UP001385951">
    <property type="component" value="Unassembled WGS sequence"/>
</dbReference>
<organism evidence="2 3">
    <name type="scientific">Cerrena zonata</name>
    <dbReference type="NCBI Taxonomy" id="2478898"/>
    <lineage>
        <taxon>Eukaryota</taxon>
        <taxon>Fungi</taxon>
        <taxon>Dikarya</taxon>
        <taxon>Basidiomycota</taxon>
        <taxon>Agaricomycotina</taxon>
        <taxon>Agaricomycetes</taxon>
        <taxon>Polyporales</taxon>
        <taxon>Cerrenaceae</taxon>
        <taxon>Cerrena</taxon>
    </lineage>
</organism>
<evidence type="ECO:0000313" key="3">
    <source>
        <dbReference type="Proteomes" id="UP001385951"/>
    </source>
</evidence>
<gene>
    <name evidence="2" type="ORF">QCA50_005105</name>
</gene>